<dbReference type="InterPro" id="IPR001611">
    <property type="entry name" value="Leu-rich_rpt"/>
</dbReference>
<dbReference type="GO" id="GO:0005737">
    <property type="term" value="C:cytoplasm"/>
    <property type="evidence" value="ECO:0000318"/>
    <property type="project" value="GO_Central"/>
</dbReference>
<dbReference type="EMBL" id="PSQE01000004">
    <property type="protein sequence ID" value="RHN59123.1"/>
    <property type="molecule type" value="Genomic_DNA"/>
</dbReference>
<sequence length="336" mass="38637">MFHIYSVTSTDMFLIADCFPLLEELDLSQRGRLTNIVGGVEALSSALFKLRRVNLSGHEYINDELLFHLFKNCKLLEDAIVFRCPQLTQAGMSSALIERPTLRSLSFTRYYEVYEHAVLFEFIRNCPSLNAIKVEYQCGRVQIVRNPNRVNFVLNPQLKSLSLVSNRWLTNENMEAFASSFPNLELLDLSSSHNMYEEGVCQVLRRCCKIRHLNLSYCPRVKLRNMNFEVLELEVLNLSHTRVDDKGLRVISKSCCGLLQLLLESCFEVTEKGLKHVVENCKQLREINLKNCRGVQGDIVASMVSSRPSLRKIIAPPCYSFTDKKWEYFSLCMIIA</sequence>
<dbReference type="Gene3D" id="3.80.10.10">
    <property type="entry name" value="Ribonuclease Inhibitor"/>
    <property type="match status" value="3"/>
</dbReference>
<dbReference type="EnsemblPlants" id="KEH29056">
    <property type="protein sequence ID" value="KEH29056"/>
    <property type="gene ID" value="MTR_4g021765"/>
</dbReference>
<dbReference type="SMART" id="SM00367">
    <property type="entry name" value="LRR_CC"/>
    <property type="match status" value="7"/>
</dbReference>
<dbReference type="InterPro" id="IPR032675">
    <property type="entry name" value="LRR_dom_sf"/>
</dbReference>
<accession>A0A072UHX7</accession>
<name>A0A072UHX7_MEDTR</name>
<dbReference type="HOGENOM" id="CLU_028145_1_0_1"/>
<dbReference type="Pfam" id="PF13516">
    <property type="entry name" value="LRR_6"/>
    <property type="match status" value="1"/>
</dbReference>
<proteinExistence type="predicted"/>
<evidence type="ECO:0000313" key="5">
    <source>
        <dbReference type="Proteomes" id="UP000265566"/>
    </source>
</evidence>
<protein>
    <submittedName>
        <fullName evidence="1">F-box/LRR protein</fullName>
    </submittedName>
    <submittedName>
        <fullName evidence="2">Putative leucine-rich repeat domain, L domain-containing protein</fullName>
    </submittedName>
</protein>
<dbReference type="Proteomes" id="UP000265566">
    <property type="component" value="Chromosome 4"/>
</dbReference>
<dbReference type="SUPFAM" id="SSF52047">
    <property type="entry name" value="RNI-like"/>
    <property type="match status" value="1"/>
</dbReference>
<dbReference type="InterPro" id="IPR006553">
    <property type="entry name" value="Leu-rich_rpt_Cys-con_subtyp"/>
</dbReference>
<evidence type="ECO:0000313" key="1">
    <source>
        <dbReference type="EMBL" id="KEH29056.1"/>
    </source>
</evidence>
<dbReference type="AlphaFoldDB" id="A0A072UHX7"/>
<keyword evidence="4" id="KW-1185">Reference proteome</keyword>
<dbReference type="PANTHER" id="PTHR13318">
    <property type="entry name" value="PARTNER OF PAIRED, ISOFORM B-RELATED"/>
    <property type="match status" value="1"/>
</dbReference>
<evidence type="ECO:0000313" key="2">
    <source>
        <dbReference type="EMBL" id="RHN59123.1"/>
    </source>
</evidence>
<gene>
    <name evidence="3" type="primary">25491584</name>
    <name evidence="1" type="ordered locus">MTR_4g021765</name>
    <name evidence="2" type="ORF">MtrunA17_Chr4g0009861</name>
</gene>
<evidence type="ECO:0000313" key="4">
    <source>
        <dbReference type="Proteomes" id="UP000002051"/>
    </source>
</evidence>
<dbReference type="Proteomes" id="UP000002051">
    <property type="component" value="Chromosome 4"/>
</dbReference>
<dbReference type="OrthoDB" id="1433771at2759"/>
<dbReference type="PANTHER" id="PTHR13318:SF106">
    <property type="entry name" value="F-BOX_LRR-REPEAT PROTEIN 2"/>
    <property type="match status" value="1"/>
</dbReference>
<dbReference type="KEGG" id="mtr:25491584"/>
<evidence type="ECO:0000313" key="3">
    <source>
        <dbReference type="EnsemblPlants" id="KEH29056"/>
    </source>
</evidence>
<organism evidence="1 4">
    <name type="scientific">Medicago truncatula</name>
    <name type="common">Barrel medic</name>
    <name type="synonym">Medicago tribuloides</name>
    <dbReference type="NCBI Taxonomy" id="3880"/>
    <lineage>
        <taxon>Eukaryota</taxon>
        <taxon>Viridiplantae</taxon>
        <taxon>Streptophyta</taxon>
        <taxon>Embryophyta</taxon>
        <taxon>Tracheophyta</taxon>
        <taxon>Spermatophyta</taxon>
        <taxon>Magnoliopsida</taxon>
        <taxon>eudicotyledons</taxon>
        <taxon>Gunneridae</taxon>
        <taxon>Pentapetalae</taxon>
        <taxon>rosids</taxon>
        <taxon>fabids</taxon>
        <taxon>Fabales</taxon>
        <taxon>Fabaceae</taxon>
        <taxon>Papilionoideae</taxon>
        <taxon>50 kb inversion clade</taxon>
        <taxon>NPAAA clade</taxon>
        <taxon>Hologalegina</taxon>
        <taxon>IRL clade</taxon>
        <taxon>Trifolieae</taxon>
        <taxon>Medicago</taxon>
    </lineage>
</organism>
<dbReference type="Gramene" id="rna21113">
    <property type="protein sequence ID" value="RHN59123.1"/>
    <property type="gene ID" value="gene21113"/>
</dbReference>
<dbReference type="EMBL" id="CM001220">
    <property type="protein sequence ID" value="KEH29056.1"/>
    <property type="molecule type" value="Genomic_DNA"/>
</dbReference>
<reference evidence="1 4" key="1">
    <citation type="journal article" date="2011" name="Nature">
        <title>The Medicago genome provides insight into the evolution of rhizobial symbioses.</title>
        <authorList>
            <person name="Young N.D."/>
            <person name="Debelle F."/>
            <person name="Oldroyd G.E."/>
            <person name="Geurts R."/>
            <person name="Cannon S.B."/>
            <person name="Udvardi M.K."/>
            <person name="Benedito V.A."/>
            <person name="Mayer K.F."/>
            <person name="Gouzy J."/>
            <person name="Schoof H."/>
            <person name="Van de Peer Y."/>
            <person name="Proost S."/>
            <person name="Cook D.R."/>
            <person name="Meyers B.C."/>
            <person name="Spannagl M."/>
            <person name="Cheung F."/>
            <person name="De Mita S."/>
            <person name="Krishnakumar V."/>
            <person name="Gundlach H."/>
            <person name="Zhou S."/>
            <person name="Mudge J."/>
            <person name="Bharti A.K."/>
            <person name="Murray J.D."/>
            <person name="Naoumkina M.A."/>
            <person name="Rosen B."/>
            <person name="Silverstein K.A."/>
            <person name="Tang H."/>
            <person name="Rombauts S."/>
            <person name="Zhao P.X."/>
            <person name="Zhou P."/>
            <person name="Barbe V."/>
            <person name="Bardou P."/>
            <person name="Bechner M."/>
            <person name="Bellec A."/>
            <person name="Berger A."/>
            <person name="Berges H."/>
            <person name="Bidwell S."/>
            <person name="Bisseling T."/>
            <person name="Choisne N."/>
            <person name="Couloux A."/>
            <person name="Denny R."/>
            <person name="Deshpande S."/>
            <person name="Dai X."/>
            <person name="Doyle J.J."/>
            <person name="Dudez A.M."/>
            <person name="Farmer A.D."/>
            <person name="Fouteau S."/>
            <person name="Franken C."/>
            <person name="Gibelin C."/>
            <person name="Gish J."/>
            <person name="Goldstein S."/>
            <person name="Gonzalez A.J."/>
            <person name="Green P.J."/>
            <person name="Hallab A."/>
            <person name="Hartog M."/>
            <person name="Hua A."/>
            <person name="Humphray S.J."/>
            <person name="Jeong D.H."/>
            <person name="Jing Y."/>
            <person name="Jocker A."/>
            <person name="Kenton S.M."/>
            <person name="Kim D.J."/>
            <person name="Klee K."/>
            <person name="Lai H."/>
            <person name="Lang C."/>
            <person name="Lin S."/>
            <person name="Macmil S.L."/>
            <person name="Magdelenat G."/>
            <person name="Matthews L."/>
            <person name="McCorrison J."/>
            <person name="Monaghan E.L."/>
            <person name="Mun J.H."/>
            <person name="Najar F.Z."/>
            <person name="Nicholson C."/>
            <person name="Noirot C."/>
            <person name="O'Bleness M."/>
            <person name="Paule C.R."/>
            <person name="Poulain J."/>
            <person name="Prion F."/>
            <person name="Qin B."/>
            <person name="Qu C."/>
            <person name="Retzel E.F."/>
            <person name="Riddle C."/>
            <person name="Sallet E."/>
            <person name="Samain S."/>
            <person name="Samson N."/>
            <person name="Sanders I."/>
            <person name="Saurat O."/>
            <person name="Scarpelli C."/>
            <person name="Schiex T."/>
            <person name="Segurens B."/>
            <person name="Severin A.J."/>
            <person name="Sherrier D.J."/>
            <person name="Shi R."/>
            <person name="Sims S."/>
            <person name="Singer S.R."/>
            <person name="Sinharoy S."/>
            <person name="Sterck L."/>
            <person name="Viollet A."/>
            <person name="Wang B.B."/>
            <person name="Wang K."/>
            <person name="Wang M."/>
            <person name="Wang X."/>
            <person name="Warfsmann J."/>
            <person name="Weissenbach J."/>
            <person name="White D.D."/>
            <person name="White J.D."/>
            <person name="Wiley G.B."/>
            <person name="Wincker P."/>
            <person name="Xing Y."/>
            <person name="Yang L."/>
            <person name="Yao Z."/>
            <person name="Ying F."/>
            <person name="Zhai J."/>
            <person name="Zhou L."/>
            <person name="Zuber A."/>
            <person name="Denarie J."/>
            <person name="Dixon R.A."/>
            <person name="May G.D."/>
            <person name="Schwartz D.C."/>
            <person name="Rogers J."/>
            <person name="Quetier F."/>
            <person name="Town C.D."/>
            <person name="Roe B.A."/>
        </authorList>
    </citation>
    <scope>NUCLEOTIDE SEQUENCE [LARGE SCALE GENOMIC DNA]</scope>
    <source>
        <strain evidence="1">A17</strain>
        <strain evidence="3 4">cv. Jemalong A17</strain>
    </source>
</reference>
<reference evidence="5" key="4">
    <citation type="journal article" date="2018" name="Nat. Plants">
        <title>Whole-genome landscape of Medicago truncatula symbiotic genes.</title>
        <authorList>
            <person name="Pecrix Y."/>
            <person name="Staton S.E."/>
            <person name="Sallet E."/>
            <person name="Lelandais-Briere C."/>
            <person name="Moreau S."/>
            <person name="Carrere S."/>
            <person name="Blein T."/>
            <person name="Jardinaud M.F."/>
            <person name="Latrasse D."/>
            <person name="Zouine M."/>
            <person name="Zahm M."/>
            <person name="Kreplak J."/>
            <person name="Mayjonade B."/>
            <person name="Satge C."/>
            <person name="Perez M."/>
            <person name="Cauet S."/>
            <person name="Marande W."/>
            <person name="Chantry-Darmon C."/>
            <person name="Lopez-Roques C."/>
            <person name="Bouchez O."/>
            <person name="Berard A."/>
            <person name="Debelle F."/>
            <person name="Munos S."/>
            <person name="Bendahmane A."/>
            <person name="Berges H."/>
            <person name="Niebel A."/>
            <person name="Buitink J."/>
            <person name="Frugier F."/>
            <person name="Benhamed M."/>
            <person name="Crespi M."/>
            <person name="Gouzy J."/>
            <person name="Gamas P."/>
        </authorList>
    </citation>
    <scope>NUCLEOTIDE SEQUENCE [LARGE SCALE GENOMIC DNA]</scope>
    <source>
        <strain evidence="5">cv. Jemalong A17</strain>
    </source>
</reference>
<reference evidence="3" key="3">
    <citation type="submission" date="2015-04" db="UniProtKB">
        <authorList>
            <consortium name="EnsemblPlants"/>
        </authorList>
    </citation>
    <scope>IDENTIFICATION</scope>
    <source>
        <strain evidence="3">cv. Jemalong A17</strain>
    </source>
</reference>
<reference evidence="2" key="5">
    <citation type="journal article" date="2018" name="Nat. Plants">
        <title>Whole-genome landscape of Medicago truncatula symbiotic genes.</title>
        <authorList>
            <person name="Pecrix Y."/>
            <person name="Gamas P."/>
            <person name="Carrere S."/>
        </authorList>
    </citation>
    <scope>NUCLEOTIDE SEQUENCE</scope>
    <source>
        <tissue evidence="2">Leaves</tissue>
    </source>
</reference>
<reference evidence="1 4" key="2">
    <citation type="journal article" date="2014" name="BMC Genomics">
        <title>An improved genome release (version Mt4.0) for the model legume Medicago truncatula.</title>
        <authorList>
            <person name="Tang H."/>
            <person name="Krishnakumar V."/>
            <person name="Bidwell S."/>
            <person name="Rosen B."/>
            <person name="Chan A."/>
            <person name="Zhou S."/>
            <person name="Gentzbittel L."/>
            <person name="Childs K.L."/>
            <person name="Yandell M."/>
            <person name="Gundlach H."/>
            <person name="Mayer K.F."/>
            <person name="Schwartz D.C."/>
            <person name="Town C.D."/>
        </authorList>
    </citation>
    <scope>GENOME REANNOTATION</scope>
    <source>
        <strain evidence="1">A17</strain>
        <strain evidence="3 4">cv. Jemalong A17</strain>
    </source>
</reference>